<evidence type="ECO:0000313" key="4">
    <source>
        <dbReference type="Proteomes" id="UP001597453"/>
    </source>
</evidence>
<comment type="similarity">
    <text evidence="1">Belongs to the AHA1 family.</text>
</comment>
<feature type="domain" description="Activator of Hsp90 ATPase homologue 1/2-like C-terminal" evidence="2">
    <location>
        <begin position="14"/>
        <end position="137"/>
    </location>
</feature>
<keyword evidence="4" id="KW-1185">Reference proteome</keyword>
<evidence type="ECO:0000313" key="3">
    <source>
        <dbReference type="EMBL" id="MFD2673955.1"/>
    </source>
</evidence>
<dbReference type="InterPro" id="IPR023393">
    <property type="entry name" value="START-like_dom_sf"/>
</dbReference>
<gene>
    <name evidence="3" type="ORF">ACFSUQ_01355</name>
</gene>
<proteinExistence type="inferred from homology"/>
<evidence type="ECO:0000256" key="1">
    <source>
        <dbReference type="ARBA" id="ARBA00006817"/>
    </source>
</evidence>
<name>A0ABW5RGR4_9MICO</name>
<accession>A0ABW5RGR4</accession>
<dbReference type="RefSeq" id="WP_159421327.1">
    <property type="nucleotide sequence ID" value="NZ_JBHUNF010000001.1"/>
</dbReference>
<dbReference type="Pfam" id="PF08327">
    <property type="entry name" value="AHSA1"/>
    <property type="match status" value="1"/>
</dbReference>
<dbReference type="SUPFAM" id="SSF55961">
    <property type="entry name" value="Bet v1-like"/>
    <property type="match status" value="1"/>
</dbReference>
<reference evidence="4" key="1">
    <citation type="journal article" date="2019" name="Int. J. Syst. Evol. Microbiol.">
        <title>The Global Catalogue of Microorganisms (GCM) 10K type strain sequencing project: providing services to taxonomists for standard genome sequencing and annotation.</title>
        <authorList>
            <consortium name="The Broad Institute Genomics Platform"/>
            <consortium name="The Broad Institute Genome Sequencing Center for Infectious Disease"/>
            <person name="Wu L."/>
            <person name="Ma J."/>
        </authorList>
    </citation>
    <scope>NUCLEOTIDE SEQUENCE [LARGE SCALE GENOMIC DNA]</scope>
    <source>
        <strain evidence="4">TISTR 1511</strain>
    </source>
</reference>
<protein>
    <submittedName>
        <fullName evidence="3">SRPBCC domain-containing protein</fullName>
    </submittedName>
</protein>
<comment type="caution">
    <text evidence="3">The sequence shown here is derived from an EMBL/GenBank/DDBJ whole genome shotgun (WGS) entry which is preliminary data.</text>
</comment>
<evidence type="ECO:0000259" key="2">
    <source>
        <dbReference type="Pfam" id="PF08327"/>
    </source>
</evidence>
<dbReference type="Gene3D" id="3.30.530.20">
    <property type="match status" value="1"/>
</dbReference>
<dbReference type="InterPro" id="IPR013538">
    <property type="entry name" value="ASHA1/2-like_C"/>
</dbReference>
<dbReference type="EMBL" id="JBHUNF010000001">
    <property type="protein sequence ID" value="MFD2673955.1"/>
    <property type="molecule type" value="Genomic_DNA"/>
</dbReference>
<dbReference type="CDD" id="cd07814">
    <property type="entry name" value="SRPBCC_CalC_Aha1-like"/>
    <property type="match status" value="1"/>
</dbReference>
<sequence>MHSASLDMSVRFSVPAEYVWYVLTTPSETAHWWPDLQLTRRKGSKVHLVTPRPRKKRPRTIEGKVISAAKQPYIRAFVRATPRGYTTELTLQVAQLASATRLRIIETEFPDVENAGVIVSECRDGWRSFVAALADHLKNPATLARLRATLDGEFPTR</sequence>
<organism evidence="3 4">
    <name type="scientific">Gulosibacter bifidus</name>
    <dbReference type="NCBI Taxonomy" id="272239"/>
    <lineage>
        <taxon>Bacteria</taxon>
        <taxon>Bacillati</taxon>
        <taxon>Actinomycetota</taxon>
        <taxon>Actinomycetes</taxon>
        <taxon>Micrococcales</taxon>
        <taxon>Microbacteriaceae</taxon>
        <taxon>Gulosibacter</taxon>
    </lineage>
</organism>
<dbReference type="Proteomes" id="UP001597453">
    <property type="component" value="Unassembled WGS sequence"/>
</dbReference>